<dbReference type="AlphaFoldDB" id="J3P2H1"/>
<name>J3P2H1_GAET3</name>
<evidence type="ECO:0000313" key="3">
    <source>
        <dbReference type="Proteomes" id="UP000006039"/>
    </source>
</evidence>
<protein>
    <submittedName>
        <fullName evidence="1 2">Uncharacterized protein</fullName>
    </submittedName>
</protein>
<accession>J3P2H1</accession>
<sequence>MGVAPVRPATELNALSHGVPAWTLTALCGSDGDTICWLAPRLDLFHIGGVLDIVCHPGTWLTTGYTGWGSISLGTRYKRVNADLAGASFPGEWIHSNYATRRASVAFLEQGRIFATLRWDAGHCSRDATPTRSYACKQFRIVP</sequence>
<dbReference type="VEuPathDB" id="FungiDB:GGTG_07718"/>
<reference evidence="3" key="1">
    <citation type="submission" date="2010-07" db="EMBL/GenBank/DDBJ databases">
        <title>The genome sequence of Gaeumannomyces graminis var. tritici strain R3-111a-1.</title>
        <authorList>
            <consortium name="The Broad Institute Genome Sequencing Platform"/>
            <person name="Ma L.-J."/>
            <person name="Dead R."/>
            <person name="Young S."/>
            <person name="Zeng Q."/>
            <person name="Koehrsen M."/>
            <person name="Alvarado L."/>
            <person name="Berlin A."/>
            <person name="Chapman S.B."/>
            <person name="Chen Z."/>
            <person name="Freedman E."/>
            <person name="Gellesch M."/>
            <person name="Goldberg J."/>
            <person name="Griggs A."/>
            <person name="Gujja S."/>
            <person name="Heilman E.R."/>
            <person name="Heiman D."/>
            <person name="Hepburn T."/>
            <person name="Howarth C."/>
            <person name="Jen D."/>
            <person name="Larson L."/>
            <person name="Mehta T."/>
            <person name="Neiman D."/>
            <person name="Pearson M."/>
            <person name="Roberts A."/>
            <person name="Saif S."/>
            <person name="Shea T."/>
            <person name="Shenoy N."/>
            <person name="Sisk P."/>
            <person name="Stolte C."/>
            <person name="Sykes S."/>
            <person name="Walk T."/>
            <person name="White J."/>
            <person name="Yandava C."/>
            <person name="Haas B."/>
            <person name="Nusbaum C."/>
            <person name="Birren B."/>
        </authorList>
    </citation>
    <scope>NUCLEOTIDE SEQUENCE [LARGE SCALE GENOMIC DNA]</scope>
    <source>
        <strain evidence="3">R3-111a-1</strain>
    </source>
</reference>
<dbReference type="GeneID" id="20348176"/>
<proteinExistence type="predicted"/>
<dbReference type="Proteomes" id="UP000006039">
    <property type="component" value="Unassembled WGS sequence"/>
</dbReference>
<dbReference type="EnsemblFungi" id="EJT73863">
    <property type="protein sequence ID" value="EJT73863"/>
    <property type="gene ID" value="GGTG_07718"/>
</dbReference>
<dbReference type="HOGENOM" id="CLU_1806290_0_0_1"/>
<organism evidence="1">
    <name type="scientific">Gaeumannomyces tritici (strain R3-111a-1)</name>
    <name type="common">Wheat and barley take-all root rot fungus</name>
    <name type="synonym">Gaeumannomyces graminis var. tritici</name>
    <dbReference type="NCBI Taxonomy" id="644352"/>
    <lineage>
        <taxon>Eukaryota</taxon>
        <taxon>Fungi</taxon>
        <taxon>Dikarya</taxon>
        <taxon>Ascomycota</taxon>
        <taxon>Pezizomycotina</taxon>
        <taxon>Sordariomycetes</taxon>
        <taxon>Sordariomycetidae</taxon>
        <taxon>Magnaporthales</taxon>
        <taxon>Magnaporthaceae</taxon>
        <taxon>Gaeumannomyces</taxon>
    </lineage>
</organism>
<evidence type="ECO:0000313" key="2">
    <source>
        <dbReference type="EnsemblFungi" id="EJT73863"/>
    </source>
</evidence>
<reference evidence="2" key="5">
    <citation type="submission" date="2018-04" db="UniProtKB">
        <authorList>
            <consortium name="EnsemblFungi"/>
        </authorList>
    </citation>
    <scope>IDENTIFICATION</scope>
    <source>
        <strain evidence="2">R3-111a-1</strain>
    </source>
</reference>
<gene>
    <name evidence="2" type="primary">20348176</name>
    <name evidence="1" type="ORF">GGTG_07718</name>
</gene>
<dbReference type="RefSeq" id="XP_009223807.1">
    <property type="nucleotide sequence ID" value="XM_009225543.1"/>
</dbReference>
<keyword evidence="3" id="KW-1185">Reference proteome</keyword>
<reference evidence="2" key="4">
    <citation type="journal article" date="2015" name="G3 (Bethesda)">
        <title>Genome sequences of three phytopathogenic species of the Magnaporthaceae family of fungi.</title>
        <authorList>
            <person name="Okagaki L.H."/>
            <person name="Nunes C.C."/>
            <person name="Sailsbery J."/>
            <person name="Clay B."/>
            <person name="Brown D."/>
            <person name="John T."/>
            <person name="Oh Y."/>
            <person name="Young N."/>
            <person name="Fitzgerald M."/>
            <person name="Haas B.J."/>
            <person name="Zeng Q."/>
            <person name="Young S."/>
            <person name="Adiconis X."/>
            <person name="Fan L."/>
            <person name="Levin J.Z."/>
            <person name="Mitchell T.K."/>
            <person name="Okubara P.A."/>
            <person name="Farman M.L."/>
            <person name="Kohn L.M."/>
            <person name="Birren B."/>
            <person name="Ma L.-J."/>
            <person name="Dean R.A."/>
        </authorList>
    </citation>
    <scope>NUCLEOTIDE SEQUENCE</scope>
    <source>
        <strain evidence="2">R3-111a-1</strain>
    </source>
</reference>
<dbReference type="EMBL" id="GL385398">
    <property type="protein sequence ID" value="EJT73863.1"/>
    <property type="molecule type" value="Genomic_DNA"/>
</dbReference>
<reference evidence="1" key="3">
    <citation type="submission" date="2010-09" db="EMBL/GenBank/DDBJ databases">
        <title>Annotation of Gaeumannomyces graminis var. tritici R3-111a-1.</title>
        <authorList>
            <consortium name="The Broad Institute Genome Sequencing Platform"/>
            <person name="Ma L.-J."/>
            <person name="Dead R."/>
            <person name="Young S.K."/>
            <person name="Zeng Q."/>
            <person name="Gargeya S."/>
            <person name="Fitzgerald M."/>
            <person name="Haas B."/>
            <person name="Abouelleil A."/>
            <person name="Alvarado L."/>
            <person name="Arachchi H.M."/>
            <person name="Berlin A."/>
            <person name="Brown A."/>
            <person name="Chapman S.B."/>
            <person name="Chen Z."/>
            <person name="Dunbar C."/>
            <person name="Freedman E."/>
            <person name="Gearin G."/>
            <person name="Gellesch M."/>
            <person name="Goldberg J."/>
            <person name="Griggs A."/>
            <person name="Gujja S."/>
            <person name="Heiman D."/>
            <person name="Howarth C."/>
            <person name="Larson L."/>
            <person name="Lui A."/>
            <person name="MacDonald P.J.P."/>
            <person name="Mehta T."/>
            <person name="Montmayeur A."/>
            <person name="Murphy C."/>
            <person name="Neiman D."/>
            <person name="Pearson M."/>
            <person name="Priest M."/>
            <person name="Roberts A."/>
            <person name="Saif S."/>
            <person name="Shea T."/>
            <person name="Shenoy N."/>
            <person name="Sisk P."/>
            <person name="Stolte C."/>
            <person name="Sykes S."/>
            <person name="Yandava C."/>
            <person name="Wortman J."/>
            <person name="Nusbaum C."/>
            <person name="Birren B."/>
        </authorList>
    </citation>
    <scope>NUCLEOTIDE SEQUENCE</scope>
    <source>
        <strain evidence="1">R3-111a-1</strain>
    </source>
</reference>
<reference evidence="1" key="2">
    <citation type="submission" date="2010-07" db="EMBL/GenBank/DDBJ databases">
        <authorList>
            <consortium name="The Broad Institute Genome Sequencing Platform"/>
            <consortium name="Broad Institute Genome Sequencing Center for Infectious Disease"/>
            <person name="Ma L.-J."/>
            <person name="Dead R."/>
            <person name="Young S."/>
            <person name="Zeng Q."/>
            <person name="Koehrsen M."/>
            <person name="Alvarado L."/>
            <person name="Berlin A."/>
            <person name="Chapman S.B."/>
            <person name="Chen Z."/>
            <person name="Freedman E."/>
            <person name="Gellesch M."/>
            <person name="Goldberg J."/>
            <person name="Griggs A."/>
            <person name="Gujja S."/>
            <person name="Heilman E.R."/>
            <person name="Heiman D."/>
            <person name="Hepburn T."/>
            <person name="Howarth C."/>
            <person name="Jen D."/>
            <person name="Larson L."/>
            <person name="Mehta T."/>
            <person name="Neiman D."/>
            <person name="Pearson M."/>
            <person name="Roberts A."/>
            <person name="Saif S."/>
            <person name="Shea T."/>
            <person name="Shenoy N."/>
            <person name="Sisk P."/>
            <person name="Stolte C."/>
            <person name="Sykes S."/>
            <person name="Walk T."/>
            <person name="White J."/>
            <person name="Yandava C."/>
            <person name="Haas B."/>
            <person name="Nusbaum C."/>
            <person name="Birren B."/>
        </authorList>
    </citation>
    <scope>NUCLEOTIDE SEQUENCE</scope>
    <source>
        <strain evidence="1">R3-111a-1</strain>
    </source>
</reference>
<evidence type="ECO:0000313" key="1">
    <source>
        <dbReference type="EMBL" id="EJT73863.1"/>
    </source>
</evidence>